<reference evidence="1 2" key="1">
    <citation type="submission" date="2016-10" db="EMBL/GenBank/DDBJ databases">
        <authorList>
            <person name="de Groot N.N."/>
        </authorList>
    </citation>
    <scope>NUCLEOTIDE SEQUENCE [LARGE SCALE GENOMIC DNA]</scope>
    <source>
        <strain evidence="1 2">IPL20</strain>
    </source>
</reference>
<evidence type="ECO:0000313" key="2">
    <source>
        <dbReference type="Proteomes" id="UP000199074"/>
    </source>
</evidence>
<organism evidence="1 2">
    <name type="scientific">Devosia crocina</name>
    <dbReference type="NCBI Taxonomy" id="429728"/>
    <lineage>
        <taxon>Bacteria</taxon>
        <taxon>Pseudomonadati</taxon>
        <taxon>Pseudomonadota</taxon>
        <taxon>Alphaproteobacteria</taxon>
        <taxon>Hyphomicrobiales</taxon>
        <taxon>Devosiaceae</taxon>
        <taxon>Devosia</taxon>
    </lineage>
</organism>
<accession>A0A1I7N9M8</accession>
<gene>
    <name evidence="1" type="ORF">SAMN05216456_1310</name>
</gene>
<dbReference type="STRING" id="429728.SAMN05216456_1310"/>
<dbReference type="AlphaFoldDB" id="A0A1I7N9M8"/>
<protein>
    <submittedName>
        <fullName evidence="1">Uncharacterized protein</fullName>
    </submittedName>
</protein>
<keyword evidence="2" id="KW-1185">Reference proteome</keyword>
<proteinExistence type="predicted"/>
<evidence type="ECO:0000313" key="1">
    <source>
        <dbReference type="EMBL" id="SFV31341.1"/>
    </source>
</evidence>
<dbReference type="EMBL" id="FPCK01000001">
    <property type="protein sequence ID" value="SFV31341.1"/>
    <property type="molecule type" value="Genomic_DNA"/>
</dbReference>
<name>A0A1I7N9M8_9HYPH</name>
<sequence>MGVRIVRFEVDGQIWVEIQGNAVVCRDAAEADALVDTAEARMAPFENIDRDVFGEKGVEAEMMLFLDAYRAGRLAP</sequence>
<dbReference type="Proteomes" id="UP000199074">
    <property type="component" value="Unassembled WGS sequence"/>
</dbReference>